<dbReference type="STRING" id="1159016.SAMN02927937_00393"/>
<dbReference type="Proteomes" id="UP000199634">
    <property type="component" value="Unassembled WGS sequence"/>
</dbReference>
<protein>
    <recommendedName>
        <fullName evidence="4">O-antigen ligase-like membrane protein</fullName>
    </recommendedName>
</protein>
<dbReference type="RefSeq" id="WP_091095763.1">
    <property type="nucleotide sequence ID" value="NZ_FNXE01000003.1"/>
</dbReference>
<keyword evidence="1" id="KW-0472">Membrane</keyword>
<feature type="transmembrane region" description="Helical" evidence="1">
    <location>
        <begin position="358"/>
        <end position="374"/>
    </location>
</feature>
<feature type="transmembrane region" description="Helical" evidence="1">
    <location>
        <begin position="251"/>
        <end position="273"/>
    </location>
</feature>
<evidence type="ECO:0000313" key="3">
    <source>
        <dbReference type="Proteomes" id="UP000199634"/>
    </source>
</evidence>
<proteinExistence type="predicted"/>
<keyword evidence="1" id="KW-0812">Transmembrane</keyword>
<keyword evidence="3" id="KW-1185">Reference proteome</keyword>
<feature type="transmembrane region" description="Helical" evidence="1">
    <location>
        <begin position="34"/>
        <end position="53"/>
    </location>
</feature>
<feature type="transmembrane region" description="Helical" evidence="1">
    <location>
        <begin position="294"/>
        <end position="317"/>
    </location>
</feature>
<feature type="transmembrane region" description="Helical" evidence="1">
    <location>
        <begin position="179"/>
        <end position="199"/>
    </location>
</feature>
<feature type="transmembrane region" description="Helical" evidence="1">
    <location>
        <begin position="386"/>
        <end position="408"/>
    </location>
</feature>
<evidence type="ECO:0000256" key="1">
    <source>
        <dbReference type="SAM" id="Phobius"/>
    </source>
</evidence>
<evidence type="ECO:0000313" key="2">
    <source>
        <dbReference type="EMBL" id="SEH59606.1"/>
    </source>
</evidence>
<feature type="transmembrane region" description="Helical" evidence="1">
    <location>
        <begin position="131"/>
        <end position="151"/>
    </location>
</feature>
<organism evidence="2 3">
    <name type="scientific">Paenimyroides marinum</name>
    <dbReference type="NCBI Taxonomy" id="1159016"/>
    <lineage>
        <taxon>Bacteria</taxon>
        <taxon>Pseudomonadati</taxon>
        <taxon>Bacteroidota</taxon>
        <taxon>Flavobacteriia</taxon>
        <taxon>Flavobacteriales</taxon>
        <taxon>Flavobacteriaceae</taxon>
        <taxon>Paenimyroides</taxon>
    </lineage>
</organism>
<keyword evidence="1" id="KW-1133">Transmembrane helix</keyword>
<evidence type="ECO:0008006" key="4">
    <source>
        <dbReference type="Google" id="ProtNLM"/>
    </source>
</evidence>
<reference evidence="2 3" key="1">
    <citation type="submission" date="2016-10" db="EMBL/GenBank/DDBJ databases">
        <authorList>
            <person name="de Groot N.N."/>
        </authorList>
    </citation>
    <scope>NUCLEOTIDE SEQUENCE [LARGE SCALE GENOMIC DNA]</scope>
    <source>
        <strain evidence="2 3">CGMCC 1.10825</strain>
    </source>
</reference>
<accession>A0A1H6JCP8</accession>
<feature type="transmembrane region" description="Helical" evidence="1">
    <location>
        <begin position="7"/>
        <end position="28"/>
    </location>
</feature>
<gene>
    <name evidence="2" type="ORF">SAMN02927937_00393</name>
</gene>
<feature type="transmembrane region" description="Helical" evidence="1">
    <location>
        <begin position="65"/>
        <end position="82"/>
    </location>
</feature>
<dbReference type="AlphaFoldDB" id="A0A1H6JCP8"/>
<name>A0A1H6JCP8_9FLAO</name>
<dbReference type="OrthoDB" id="1317463at2"/>
<dbReference type="EMBL" id="FNXE01000003">
    <property type="protein sequence ID" value="SEH59606.1"/>
    <property type="molecule type" value="Genomic_DNA"/>
</dbReference>
<feature type="transmembrane region" description="Helical" evidence="1">
    <location>
        <begin position="102"/>
        <end position="119"/>
    </location>
</feature>
<sequence length="438" mass="51271">MTLNKQVFIYLIVLFAAIYQDFPLFNLIGEIGKSPMVLLSPLMLVYILSNRTVKLSGYAVHFMKYIVYCFLISLIFLAVTYIHYETFEILDEHIVRKTLKMSVYPIVAFIAYQFFYSYLSNNFHSLKNLFSAVYLVQLFLTLFITLEIYYLKTPEFFLSFLHTEPGKYWRVRLLTPEESWTGTILVIFMFLPVFLVHYLKIKGFWRWMVYLQSGYLFLSYSLVSESKGFLLLVLVSVLPLTLSYFKQNKYLRNAFIIVAASVVVAGGFVGFALREIIIEQITTSITFGTRFSSIITSLMIFVLCPIGLGWSGFVTYYPQAIEYILESGLVDQFNLQEIRGYLSTTKALSTKSAFFDELIYGGIFFLIFFYRFFIKRYFNLSKIKDLDFYFLRIPLAFSIMAGIVYITYHVKYDVWIFLALTNVFEVKYRLNKNEDISS</sequence>